<evidence type="ECO:0000313" key="2">
    <source>
        <dbReference type="EMBL" id="MBD9355182.1"/>
    </source>
</evidence>
<reference evidence="2 3" key="1">
    <citation type="submission" date="2020-09" db="EMBL/GenBank/DDBJ databases">
        <title>Methylomonas albis sp. nov. and Methylomonas fluvii sp. nov.: Two cold-adapted methanotrophs from the River Elbe and an amended description of Methylovulum psychrotolerans strain Eb1.</title>
        <authorList>
            <person name="Bussmann I.K."/>
            <person name="Klings K.-W."/>
            <person name="Warnstedt J."/>
            <person name="Hoppert M."/>
            <person name="Saborowski A."/>
            <person name="Horn F."/>
            <person name="Liebner S."/>
        </authorList>
    </citation>
    <scope>NUCLEOTIDE SEQUENCE [LARGE SCALE GENOMIC DNA]</scope>
    <source>
        <strain evidence="2 3">EbA</strain>
    </source>
</reference>
<dbReference type="SUPFAM" id="SSF56349">
    <property type="entry name" value="DNA breaking-rejoining enzymes"/>
    <property type="match status" value="1"/>
</dbReference>
<sequence>MERSFKVAYADPGFIAQAGFAKVADLPFIFDSQLAYHRLGSQFLIDRGLGIWDPRHRGADQNPYPPTTKSIKNYADRLANFLEWCTVRGLNPKIADYKRDLIGRYQNEMLNGTWSRDNRPLSERTINVRIDTAVDYLSWMADKELRAPFSIPKITRSGVVANPKSFRGHSPKEIEVRAGKLREADGHLKFPDDTEIAAWLNRLYAKEVSGPTVGLIAELVLETGIRREEAASWRLDTLPIERDKWQIVNPSSEIENQAVAVNLRYGTKGKEYGRDHGDKIGPSGEILLPLPLALKLHYYREKVRPKVLAIATRKGAGLAEQRKNLYIYF</sequence>
<protein>
    <recommendedName>
        <fullName evidence="4">Tyr recombinase domain-containing protein</fullName>
    </recommendedName>
</protein>
<dbReference type="InterPro" id="IPR010998">
    <property type="entry name" value="Integrase_recombinase_N"/>
</dbReference>
<organism evidence="2 3">
    <name type="scientific">Methylomonas albis</name>
    <dbReference type="NCBI Taxonomy" id="1854563"/>
    <lineage>
        <taxon>Bacteria</taxon>
        <taxon>Pseudomonadati</taxon>
        <taxon>Pseudomonadota</taxon>
        <taxon>Gammaproteobacteria</taxon>
        <taxon>Methylococcales</taxon>
        <taxon>Methylococcaceae</taxon>
        <taxon>Methylomonas</taxon>
    </lineage>
</organism>
<dbReference type="Gene3D" id="1.10.150.130">
    <property type="match status" value="1"/>
</dbReference>
<dbReference type="EMBL" id="JACXSS010000001">
    <property type="protein sequence ID" value="MBD9355182.1"/>
    <property type="molecule type" value="Genomic_DNA"/>
</dbReference>
<proteinExistence type="predicted"/>
<evidence type="ECO:0000313" key="3">
    <source>
        <dbReference type="Proteomes" id="UP000652176"/>
    </source>
</evidence>
<accession>A0ABR9CWD6</accession>
<dbReference type="RefSeq" id="WP_192373580.1">
    <property type="nucleotide sequence ID" value="NZ_CAJHIV010000001.1"/>
</dbReference>
<dbReference type="InterPro" id="IPR011010">
    <property type="entry name" value="DNA_brk_join_enz"/>
</dbReference>
<evidence type="ECO:0008006" key="4">
    <source>
        <dbReference type="Google" id="ProtNLM"/>
    </source>
</evidence>
<gene>
    <name evidence="2" type="ORF">IE877_04705</name>
</gene>
<name>A0ABR9CWD6_9GAMM</name>
<dbReference type="Proteomes" id="UP000652176">
    <property type="component" value="Unassembled WGS sequence"/>
</dbReference>
<keyword evidence="3" id="KW-1185">Reference proteome</keyword>
<comment type="caution">
    <text evidence="2">The sequence shown here is derived from an EMBL/GenBank/DDBJ whole genome shotgun (WGS) entry which is preliminary data.</text>
</comment>
<keyword evidence="1" id="KW-0238">DNA-binding</keyword>
<evidence type="ECO:0000256" key="1">
    <source>
        <dbReference type="ARBA" id="ARBA00023125"/>
    </source>
</evidence>